<dbReference type="GO" id="GO:0016705">
    <property type="term" value="F:oxidoreductase activity, acting on paired donors, with incorporation or reduction of molecular oxygen"/>
    <property type="evidence" value="ECO:0007669"/>
    <property type="project" value="InterPro"/>
</dbReference>
<evidence type="ECO:0000256" key="7">
    <source>
        <dbReference type="SAM" id="Phobius"/>
    </source>
</evidence>
<protein>
    <submittedName>
        <fullName evidence="8">Cytochrome P450 family 4 protein</fullName>
    </submittedName>
</protein>
<dbReference type="AlphaFoldDB" id="A0A097F1W2"/>
<evidence type="ECO:0000256" key="5">
    <source>
        <dbReference type="PIRSR" id="PIRSR602401-1"/>
    </source>
</evidence>
<dbReference type="Gene3D" id="1.10.630.10">
    <property type="entry name" value="Cytochrome P450"/>
    <property type="match status" value="1"/>
</dbReference>
<evidence type="ECO:0000256" key="1">
    <source>
        <dbReference type="ARBA" id="ARBA00004586"/>
    </source>
</evidence>
<dbReference type="CDD" id="cd20660">
    <property type="entry name" value="CYP4V-like"/>
    <property type="match status" value="1"/>
</dbReference>
<dbReference type="InterPro" id="IPR001128">
    <property type="entry name" value="Cyt_P450"/>
</dbReference>
<dbReference type="SUPFAM" id="SSF48264">
    <property type="entry name" value="Cytochrome P450"/>
    <property type="match status" value="1"/>
</dbReference>
<dbReference type="GO" id="GO:0005789">
    <property type="term" value="C:endoplasmic reticulum membrane"/>
    <property type="evidence" value="ECO:0007669"/>
    <property type="project" value="UniProtKB-SubCell"/>
</dbReference>
<dbReference type="GO" id="GO:0020037">
    <property type="term" value="F:heme binding"/>
    <property type="evidence" value="ECO:0007669"/>
    <property type="project" value="InterPro"/>
</dbReference>
<dbReference type="InterPro" id="IPR036396">
    <property type="entry name" value="Cyt_P450_sf"/>
</dbReference>
<comment type="cofactor">
    <cofactor evidence="5">
        <name>heme</name>
        <dbReference type="ChEBI" id="CHEBI:30413"/>
    </cofactor>
</comment>
<feature type="transmembrane region" description="Helical" evidence="7">
    <location>
        <begin position="6"/>
        <end position="22"/>
    </location>
</feature>
<keyword evidence="6" id="KW-0560">Oxidoreductase</keyword>
<keyword evidence="7" id="KW-0812">Transmembrane</keyword>
<dbReference type="GO" id="GO:0005506">
    <property type="term" value="F:iron ion binding"/>
    <property type="evidence" value="ECO:0007669"/>
    <property type="project" value="InterPro"/>
</dbReference>
<evidence type="ECO:0000256" key="6">
    <source>
        <dbReference type="RuleBase" id="RU000461"/>
    </source>
</evidence>
<dbReference type="InterPro" id="IPR050196">
    <property type="entry name" value="Cytochrome_P450_Monoox"/>
</dbReference>
<dbReference type="Pfam" id="PF00067">
    <property type="entry name" value="p450"/>
    <property type="match status" value="1"/>
</dbReference>
<keyword evidence="6" id="KW-0503">Monooxygenase</keyword>
<keyword evidence="7" id="KW-1133">Transmembrane helix</keyword>
<comment type="similarity">
    <text evidence="2 6">Belongs to the cytochrome P450 family.</text>
</comment>
<dbReference type="PANTHER" id="PTHR24291:SF189">
    <property type="entry name" value="CYTOCHROME P450 4C3-RELATED"/>
    <property type="match status" value="1"/>
</dbReference>
<keyword evidence="4 7" id="KW-0472">Membrane</keyword>
<evidence type="ECO:0000313" key="8">
    <source>
        <dbReference type="EMBL" id="AIT16229.1"/>
    </source>
</evidence>
<accession>A0A097F1W2</accession>
<keyword evidence="5 6" id="KW-0349">Heme</keyword>
<dbReference type="InterPro" id="IPR002401">
    <property type="entry name" value="Cyt_P450_E_grp-I"/>
</dbReference>
<dbReference type="PROSITE" id="PS00086">
    <property type="entry name" value="CYTOCHROME_P450"/>
    <property type="match status" value="1"/>
</dbReference>
<dbReference type="PRINTS" id="PR00385">
    <property type="entry name" value="P450"/>
</dbReference>
<evidence type="ECO:0000256" key="4">
    <source>
        <dbReference type="ARBA" id="ARBA00023136"/>
    </source>
</evidence>
<name>A0A097F1W2_9ANNE</name>
<evidence type="ECO:0000256" key="3">
    <source>
        <dbReference type="ARBA" id="ARBA00022824"/>
    </source>
</evidence>
<evidence type="ECO:0000256" key="2">
    <source>
        <dbReference type="ARBA" id="ARBA00010617"/>
    </source>
</evidence>
<keyword evidence="5 6" id="KW-0479">Metal-binding</keyword>
<sequence>MAGAGLVIAFVVAVISFLVWVFQPTKTKRMLNQIPGPPALPLIGNAHMLKPGGSEFYQQILEYTQMFDKDGILRLRVGLQPSVALYKPETVEVVLHTKSHITKSQEYRFLHPWVGTGLLTSTGDKWKMRRRLLTPTFHFRILYDFLQVFNEQSAIMVQRLEKQVDKGEFDMFPFITLCALDIICDTAMGKHVNAQADSDSKYVKAVYKMSELVHRRQKSPWFWPDVIYNSLPQGKQQQECLQILHGFTKAVIRERQSVIRKKIAEEGPTEPAKDDLYAEGGKKRMAFLDMLIYAAEGGANMTDEDIREEVDTFMFEGHDTTAAAANWAVHLLGANPEIQQKVQDELDDIFRGSDRPATMEDLADMKYLECCIKEALRLFPSVPMFARTISEDCVIGGYDVPEGTTAVVVTAALHRDPDHFPDPEKYDPDRWLPENCASRHPYCFIPFSAGLRNCIGQKFAMKEEKVVVSSILRRFNIKSMQTRADLLPMGELILRPQNGIRVKLTRRQQ</sequence>
<reference evidence="8" key="1">
    <citation type="submission" date="2014-07" db="EMBL/GenBank/DDBJ databases">
        <title>Cloning, bioinformatics analysis and expression of cytochrome CYP4 family in Sternaspis scutata.</title>
        <authorList>
            <person name="Yuan X.T."/>
            <person name="Qi A.M."/>
            <person name="Wang Y.N."/>
            <person name="Li D.M."/>
            <person name="Wang L.L."/>
            <person name="Zhou Y.B."/>
        </authorList>
    </citation>
    <scope>NUCLEOTIDE SEQUENCE</scope>
</reference>
<keyword evidence="3" id="KW-0256">Endoplasmic reticulum</keyword>
<comment type="subcellular location">
    <subcellularLocation>
        <location evidence="1">Endoplasmic reticulum membrane</location>
    </subcellularLocation>
</comment>
<organism evidence="8">
    <name type="scientific">Sternaspis scutata</name>
    <dbReference type="NCBI Taxonomy" id="36133"/>
    <lineage>
        <taxon>Eukaryota</taxon>
        <taxon>Metazoa</taxon>
        <taxon>Spiralia</taxon>
        <taxon>Lophotrochozoa</taxon>
        <taxon>Annelida</taxon>
        <taxon>Polychaeta</taxon>
        <taxon>Sedentaria</taxon>
        <taxon>Canalipalpata</taxon>
        <taxon>Terebellida</taxon>
        <taxon>Cirratuliformia</taxon>
        <taxon>Sternaspidae</taxon>
        <taxon>Sternaspis</taxon>
    </lineage>
</organism>
<feature type="binding site" description="axial binding residue" evidence="5">
    <location>
        <position position="454"/>
    </location>
    <ligand>
        <name>heme</name>
        <dbReference type="ChEBI" id="CHEBI:30413"/>
    </ligand>
    <ligandPart>
        <name>Fe</name>
        <dbReference type="ChEBI" id="CHEBI:18248"/>
    </ligandPart>
</feature>
<proteinExistence type="evidence at transcript level"/>
<dbReference type="GO" id="GO:0004497">
    <property type="term" value="F:monooxygenase activity"/>
    <property type="evidence" value="ECO:0007669"/>
    <property type="project" value="UniProtKB-KW"/>
</dbReference>
<dbReference type="InterPro" id="IPR017972">
    <property type="entry name" value="Cyt_P450_CS"/>
</dbReference>
<dbReference type="PANTHER" id="PTHR24291">
    <property type="entry name" value="CYTOCHROME P450 FAMILY 4"/>
    <property type="match status" value="1"/>
</dbReference>
<keyword evidence="5 6" id="KW-0408">Iron</keyword>
<dbReference type="EMBL" id="KM104864">
    <property type="protein sequence ID" value="AIT16229.1"/>
    <property type="molecule type" value="mRNA"/>
</dbReference>
<dbReference type="PRINTS" id="PR00463">
    <property type="entry name" value="EP450I"/>
</dbReference>